<accession>W9Z4G8</accession>
<dbReference type="Pfam" id="PF01608">
    <property type="entry name" value="I_LWEQ"/>
    <property type="match status" value="1"/>
</dbReference>
<dbReference type="Proteomes" id="UP000030703">
    <property type="component" value="Unassembled WGS sequence"/>
</dbReference>
<evidence type="ECO:0000259" key="2">
    <source>
        <dbReference type="Pfam" id="PF01608"/>
    </source>
</evidence>
<protein>
    <recommendedName>
        <fullName evidence="2">I/LWEQ domain-containing protein</fullName>
    </recommendedName>
</protein>
<evidence type="ECO:0000256" key="1">
    <source>
        <dbReference type="SAM" id="Coils"/>
    </source>
</evidence>
<dbReference type="GO" id="GO:0003779">
    <property type="term" value="F:actin binding"/>
    <property type="evidence" value="ECO:0007669"/>
    <property type="project" value="InterPro"/>
</dbReference>
<dbReference type="InterPro" id="IPR002558">
    <property type="entry name" value="ILWEQ_dom"/>
</dbReference>
<reference evidence="3" key="1">
    <citation type="submission" date="2012-04" db="EMBL/GenBank/DDBJ databases">
        <title>The Genome Sequence of Fusarium oxysporum melonis.</title>
        <authorList>
            <consortium name="The Broad Institute Genome Sequencing Platform"/>
            <person name="Ma L.-J."/>
            <person name="Gale L.R."/>
            <person name="Schwartz D.C."/>
            <person name="Zhou S."/>
            <person name="Corby-Kistler H."/>
            <person name="Young S.K."/>
            <person name="Zeng Q."/>
            <person name="Gargeya S."/>
            <person name="Fitzgerald M."/>
            <person name="Haas B."/>
            <person name="Abouelleil A."/>
            <person name="Alvarado L."/>
            <person name="Arachchi H.M."/>
            <person name="Berlin A."/>
            <person name="Brown A."/>
            <person name="Chapman S.B."/>
            <person name="Chen Z."/>
            <person name="Dunbar C."/>
            <person name="Freedman E."/>
            <person name="Gearin G."/>
            <person name="Goldberg J."/>
            <person name="Griggs A."/>
            <person name="Gujja S."/>
            <person name="Heiman D."/>
            <person name="Howarth C."/>
            <person name="Larson L."/>
            <person name="Lui A."/>
            <person name="MacDonald P.J.P."/>
            <person name="Montmayeur A."/>
            <person name="Murphy C."/>
            <person name="Neiman D."/>
            <person name="Pearson M."/>
            <person name="Priest M."/>
            <person name="Roberts A."/>
            <person name="Saif S."/>
            <person name="Shea T."/>
            <person name="Shenoy N."/>
            <person name="Sisk P."/>
            <person name="Stolte C."/>
            <person name="Sykes S."/>
            <person name="Wortman J."/>
            <person name="Nusbaum C."/>
            <person name="Birren B."/>
        </authorList>
    </citation>
    <scope>NUCLEOTIDE SEQUENCE</scope>
    <source>
        <strain evidence="3">26406</strain>
    </source>
</reference>
<dbReference type="AlphaFoldDB" id="W9Z4G8"/>
<name>W9Z4G8_FUSOX</name>
<feature type="coiled-coil region" evidence="1">
    <location>
        <begin position="39"/>
        <end position="92"/>
    </location>
</feature>
<proteinExistence type="predicted"/>
<keyword evidence="1" id="KW-0175">Coiled coil</keyword>
<dbReference type="OrthoDB" id="5086500at2759"/>
<dbReference type="VEuPathDB" id="FungiDB:FOMG_19722"/>
<feature type="non-terminal residue" evidence="3">
    <location>
        <position position="126"/>
    </location>
</feature>
<evidence type="ECO:0000313" key="3">
    <source>
        <dbReference type="EMBL" id="EXK23502.1"/>
    </source>
</evidence>
<dbReference type="HOGENOM" id="CLU_1986834_0_0_1"/>
<feature type="domain" description="I/LWEQ" evidence="2">
    <location>
        <begin position="11"/>
        <end position="99"/>
    </location>
</feature>
<gene>
    <name evidence="3" type="ORF">FOMG_19722</name>
</gene>
<sequence>MSTGFEALGAASAVLQVISFARDLIVTCKGIYDGKLTSEENLERHAQQMSDAVDRVQIRCEVMAKLHPQVNNNELQAIAKACKESAQELKKEARFVTGLCDKRNLLHAIHATLRGARHRKKIELLE</sequence>
<dbReference type="EMBL" id="KI980805">
    <property type="protein sequence ID" value="EXK23502.1"/>
    <property type="molecule type" value="Genomic_DNA"/>
</dbReference>
<organism evidence="3">
    <name type="scientific">Fusarium oxysporum f. sp. melonis 26406</name>
    <dbReference type="NCBI Taxonomy" id="1089452"/>
    <lineage>
        <taxon>Eukaryota</taxon>
        <taxon>Fungi</taxon>
        <taxon>Dikarya</taxon>
        <taxon>Ascomycota</taxon>
        <taxon>Pezizomycotina</taxon>
        <taxon>Sordariomycetes</taxon>
        <taxon>Hypocreomycetidae</taxon>
        <taxon>Hypocreales</taxon>
        <taxon>Nectriaceae</taxon>
        <taxon>Fusarium</taxon>
        <taxon>Fusarium oxysporum species complex</taxon>
    </lineage>
</organism>
<reference evidence="3" key="2">
    <citation type="submission" date="2014-02" db="EMBL/GenBank/DDBJ databases">
        <title>Annotation of the Genome Sequence of Fusarium oxysporum f. sp. melonis 26406.</title>
        <authorList>
            <consortium name="The Broad Institute Genomics Platform"/>
            <person name="Ma L.-J."/>
            <person name="Corby-Kistler H."/>
            <person name="Broz K."/>
            <person name="Gale L.R."/>
            <person name="Jonkers W."/>
            <person name="O'Donnell K."/>
            <person name="Ploetz R."/>
            <person name="Steinberg C."/>
            <person name="Schwartz D.C."/>
            <person name="VanEtten H."/>
            <person name="Zhou S."/>
            <person name="Young S.K."/>
            <person name="Zeng Q."/>
            <person name="Gargeya S."/>
            <person name="Fitzgerald M."/>
            <person name="Abouelleil A."/>
            <person name="Alvarado L."/>
            <person name="Chapman S.B."/>
            <person name="Gainer-Dewar J."/>
            <person name="Goldberg J."/>
            <person name="Griggs A."/>
            <person name="Gujja S."/>
            <person name="Hansen M."/>
            <person name="Howarth C."/>
            <person name="Imamovic A."/>
            <person name="Ireland A."/>
            <person name="Larimer J."/>
            <person name="McCowan C."/>
            <person name="Murphy C."/>
            <person name="Pearson M."/>
            <person name="Poon T.W."/>
            <person name="Priest M."/>
            <person name="Roberts A."/>
            <person name="Saif S."/>
            <person name="Shea T."/>
            <person name="Sykes S."/>
            <person name="Wortman J."/>
            <person name="Nusbaum C."/>
            <person name="Birren B."/>
        </authorList>
    </citation>
    <scope>NUCLEOTIDE SEQUENCE</scope>
    <source>
        <strain evidence="3">26406</strain>
    </source>
</reference>